<dbReference type="PANTHER" id="PTHR48207:SF3">
    <property type="entry name" value="SUCCINATE--HYDROXYMETHYLGLUTARATE COA-TRANSFERASE"/>
    <property type="match status" value="1"/>
</dbReference>
<keyword evidence="3" id="KW-1185">Reference proteome</keyword>
<dbReference type="Gene3D" id="3.40.50.10540">
    <property type="entry name" value="Crotonobetainyl-coa:carnitine coa-transferase, domain 1"/>
    <property type="match status" value="1"/>
</dbReference>
<dbReference type="InterPro" id="IPR023606">
    <property type="entry name" value="CoA-Trfase_III_dom_1_sf"/>
</dbReference>
<reference evidence="2 3" key="1">
    <citation type="submission" date="2017-04" db="EMBL/GenBank/DDBJ databases">
        <authorList>
            <person name="Afonso C.L."/>
            <person name="Miller P.J."/>
            <person name="Scott M.A."/>
            <person name="Spackman E."/>
            <person name="Goraichik I."/>
            <person name="Dimitrov K.M."/>
            <person name="Suarez D.L."/>
            <person name="Swayne D.E."/>
        </authorList>
    </citation>
    <scope>NUCLEOTIDE SEQUENCE [LARGE SCALE GENOMIC DNA]</scope>
    <source>
        <strain evidence="2 3">DSM 3385</strain>
    </source>
</reference>
<evidence type="ECO:0000256" key="1">
    <source>
        <dbReference type="ARBA" id="ARBA00022679"/>
    </source>
</evidence>
<accession>A0A1W2ETB5</accession>
<dbReference type="AlphaFoldDB" id="A0A1W2ETB5"/>
<organism evidence="2 3">
    <name type="scientific">Desulfocicer vacuolatum DSM 3385</name>
    <dbReference type="NCBI Taxonomy" id="1121400"/>
    <lineage>
        <taxon>Bacteria</taxon>
        <taxon>Pseudomonadati</taxon>
        <taxon>Thermodesulfobacteriota</taxon>
        <taxon>Desulfobacteria</taxon>
        <taxon>Desulfobacterales</taxon>
        <taxon>Desulfobacteraceae</taxon>
        <taxon>Desulfocicer</taxon>
    </lineage>
</organism>
<evidence type="ECO:0000313" key="3">
    <source>
        <dbReference type="Proteomes" id="UP000192418"/>
    </source>
</evidence>
<dbReference type="SUPFAM" id="SSF89796">
    <property type="entry name" value="CoA-transferase family III (CaiB/BaiF)"/>
    <property type="match status" value="1"/>
</dbReference>
<dbReference type="InterPro" id="IPR003673">
    <property type="entry name" value="CoA-Trfase_fam_III"/>
</dbReference>
<dbReference type="EMBL" id="FWXY01000044">
    <property type="protein sequence ID" value="SMD12960.1"/>
    <property type="molecule type" value="Genomic_DNA"/>
</dbReference>
<dbReference type="PANTHER" id="PTHR48207">
    <property type="entry name" value="SUCCINATE--HYDROXYMETHYLGLUTARATE COA-TRANSFERASE"/>
    <property type="match status" value="1"/>
</dbReference>
<dbReference type="Proteomes" id="UP000192418">
    <property type="component" value="Unassembled WGS sequence"/>
</dbReference>
<sequence length="126" mass="13848">MKNALHGLRVLDLTMNLPGPYMTWLMAEMDAEVVKVENPDGGDPARAFMDPGEEIYFPLFEAVNRGKKSVTLDLKVDGGRSVFKTLLGGYDILVEGFRPGVMKTLGLDYESLSSSFPNLLYVSITG</sequence>
<gene>
    <name evidence="2" type="ORF">SAMN02746065_1446</name>
</gene>
<dbReference type="RefSeq" id="WP_084071907.1">
    <property type="nucleotide sequence ID" value="NZ_FWXY01000044.1"/>
</dbReference>
<keyword evidence="1 2" id="KW-0808">Transferase</keyword>
<protein>
    <submittedName>
        <fullName evidence="2">CoA-transferase family III</fullName>
    </submittedName>
</protein>
<dbReference type="Pfam" id="PF02515">
    <property type="entry name" value="CoA_transf_3"/>
    <property type="match status" value="1"/>
</dbReference>
<name>A0A1W2ETB5_9BACT</name>
<dbReference type="GO" id="GO:0008410">
    <property type="term" value="F:CoA-transferase activity"/>
    <property type="evidence" value="ECO:0007669"/>
    <property type="project" value="TreeGrafter"/>
</dbReference>
<evidence type="ECO:0000313" key="2">
    <source>
        <dbReference type="EMBL" id="SMD12960.1"/>
    </source>
</evidence>
<dbReference type="InterPro" id="IPR050483">
    <property type="entry name" value="CoA-transferase_III_domain"/>
</dbReference>
<dbReference type="STRING" id="1121400.SAMN02746065_1446"/>
<proteinExistence type="predicted"/>
<dbReference type="OrthoDB" id="9781472at2"/>